<sequence>MARKSTTMVRRMSPMKRHRNLLHNMNFMVLHGLVSHLLVLHRQSPASSPPFPVSKTSRHDTPHLLGNQAELFSRQVLKVKDEPPVEVAVSVQRPVVDVSLLLVVLHARHPADHREQQGDRGQTKYLRCDINLRDLGLEGAVKGPGLHVFGGQSLFSEHVQTEAFPGRTEVLVYGPDHIDPDQTLLRSTLRQLSELTGRRSNARLSDHRGVSIPIFVLAPVQLEGAAEISQTFELWDILHCPAFTTLRKRTELGKLGLFFMFLMTTDSTLCPPHSTTRLGEDTEASWKGSMFLRPHARI</sequence>
<organism evidence="1 2">
    <name type="scientific">Liparis tanakae</name>
    <name type="common">Tanaka's snailfish</name>
    <dbReference type="NCBI Taxonomy" id="230148"/>
    <lineage>
        <taxon>Eukaryota</taxon>
        <taxon>Metazoa</taxon>
        <taxon>Chordata</taxon>
        <taxon>Craniata</taxon>
        <taxon>Vertebrata</taxon>
        <taxon>Euteleostomi</taxon>
        <taxon>Actinopterygii</taxon>
        <taxon>Neopterygii</taxon>
        <taxon>Teleostei</taxon>
        <taxon>Neoteleostei</taxon>
        <taxon>Acanthomorphata</taxon>
        <taxon>Eupercaria</taxon>
        <taxon>Perciformes</taxon>
        <taxon>Cottioidei</taxon>
        <taxon>Cottales</taxon>
        <taxon>Liparidae</taxon>
        <taxon>Liparis</taxon>
    </lineage>
</organism>
<accession>A0A4Z2IBC2</accession>
<proteinExistence type="predicted"/>
<keyword evidence="2" id="KW-1185">Reference proteome</keyword>
<dbReference type="EMBL" id="SRLO01000112">
    <property type="protein sequence ID" value="TNN74624.1"/>
    <property type="molecule type" value="Genomic_DNA"/>
</dbReference>
<comment type="caution">
    <text evidence="1">The sequence shown here is derived from an EMBL/GenBank/DDBJ whole genome shotgun (WGS) entry which is preliminary data.</text>
</comment>
<evidence type="ECO:0000313" key="2">
    <source>
        <dbReference type="Proteomes" id="UP000314294"/>
    </source>
</evidence>
<evidence type="ECO:0000313" key="1">
    <source>
        <dbReference type="EMBL" id="TNN74624.1"/>
    </source>
</evidence>
<dbReference type="AlphaFoldDB" id="A0A4Z2IBC2"/>
<name>A0A4Z2IBC2_9TELE</name>
<protein>
    <submittedName>
        <fullName evidence="1">Uncharacterized protein</fullName>
    </submittedName>
</protein>
<reference evidence="1 2" key="1">
    <citation type="submission" date="2019-03" db="EMBL/GenBank/DDBJ databases">
        <title>First draft genome of Liparis tanakae, snailfish: a comprehensive survey of snailfish specific genes.</title>
        <authorList>
            <person name="Kim W."/>
            <person name="Song I."/>
            <person name="Jeong J.-H."/>
            <person name="Kim D."/>
            <person name="Kim S."/>
            <person name="Ryu S."/>
            <person name="Song J.Y."/>
            <person name="Lee S.K."/>
        </authorList>
    </citation>
    <scope>NUCLEOTIDE SEQUENCE [LARGE SCALE GENOMIC DNA]</scope>
    <source>
        <tissue evidence="1">Muscle</tissue>
    </source>
</reference>
<dbReference type="Proteomes" id="UP000314294">
    <property type="component" value="Unassembled WGS sequence"/>
</dbReference>
<gene>
    <name evidence="1" type="ORF">EYF80_015171</name>
</gene>